<gene>
    <name evidence="1" type="ORF">BMW23_0692</name>
</gene>
<reference evidence="1" key="1">
    <citation type="journal article" date="2017" name="Elife">
        <title>The kinetoplastid-infecting Bodo saltans virus (BsV), a window into the most abundant giant viruses in the sea.</title>
        <authorList>
            <person name="Deeg C.M."/>
            <person name="Chow C.-E.T."/>
            <person name="Suttle C.A."/>
        </authorList>
    </citation>
    <scope>NUCLEOTIDE SEQUENCE</scope>
    <source>
        <strain evidence="1">NG1</strain>
    </source>
</reference>
<name>A0A2H4UUY9_9VIRU</name>
<sequence>MMLNRTDIFSIKHFDDASKIFGNKVDIKGGVQYFIKDYNYSGLCKYNGNNIQLNKYDVFIDSKYYSIIDKISQYDSITPLYLGRYFGIESNDKKLTDNDNFVKCYVSKQKGFVKYVDPKYITKDYNFWKVITTEASHEHRSGFGNMFIGDNKAIYTGSYISFKIKNENEAKSLLSYLKCKFPNFLLSLRKNSQHTNEDTCKWIPQPPLTKIWTDDELYKYYKLSDNEINLIKEIKITGYNDLIKSDDTCSDSELED</sequence>
<evidence type="ECO:0000313" key="1">
    <source>
        <dbReference type="EMBL" id="ATZ80738.1"/>
    </source>
</evidence>
<organism evidence="1">
    <name type="scientific">Bodo saltans virus</name>
    <dbReference type="NCBI Taxonomy" id="2024608"/>
    <lineage>
        <taxon>Viruses</taxon>
        <taxon>Varidnaviria</taxon>
        <taxon>Bamfordvirae</taxon>
        <taxon>Nucleocytoviricota</taxon>
        <taxon>Megaviricetes</taxon>
        <taxon>Imitervirales</taxon>
        <taxon>Mimiviridae</taxon>
        <taxon>Klosneuvirinae</taxon>
        <taxon>Theiavirus</taxon>
        <taxon>Theiavirus salishense</taxon>
    </lineage>
</organism>
<keyword evidence="2" id="KW-1185">Reference proteome</keyword>
<dbReference type="Proteomes" id="UP000240325">
    <property type="component" value="Segment"/>
</dbReference>
<proteinExistence type="predicted"/>
<dbReference type="EMBL" id="MF782455">
    <property type="protein sequence ID" value="ATZ80738.1"/>
    <property type="molecule type" value="Genomic_DNA"/>
</dbReference>
<protein>
    <submittedName>
        <fullName evidence="1">Uncharacterized protein</fullName>
    </submittedName>
</protein>
<accession>A0A2H4UUY9</accession>
<evidence type="ECO:0000313" key="2">
    <source>
        <dbReference type="Proteomes" id="UP000240325"/>
    </source>
</evidence>